<feature type="transmembrane region" description="Helical" evidence="2">
    <location>
        <begin position="183"/>
        <end position="211"/>
    </location>
</feature>
<reference evidence="3" key="1">
    <citation type="submission" date="2022-04" db="EMBL/GenBank/DDBJ databases">
        <title>Roseomonas acroporae sp. nov., isolated from coral Acropora digitifera.</title>
        <authorList>
            <person name="Sun H."/>
        </authorList>
    </citation>
    <scope>NUCLEOTIDE SEQUENCE</scope>
    <source>
        <strain evidence="3">NAR14</strain>
    </source>
</reference>
<name>A0A9X1Y561_9PROT</name>
<keyword evidence="2" id="KW-0472">Membrane</keyword>
<feature type="transmembrane region" description="Helical" evidence="2">
    <location>
        <begin position="304"/>
        <end position="324"/>
    </location>
</feature>
<feature type="transmembrane region" description="Helical" evidence="2">
    <location>
        <begin position="223"/>
        <end position="241"/>
    </location>
</feature>
<dbReference type="Proteomes" id="UP001139516">
    <property type="component" value="Unassembled WGS sequence"/>
</dbReference>
<evidence type="ECO:0000256" key="2">
    <source>
        <dbReference type="SAM" id="Phobius"/>
    </source>
</evidence>
<keyword evidence="2" id="KW-0812">Transmembrane</keyword>
<feature type="transmembrane region" description="Helical" evidence="2">
    <location>
        <begin position="330"/>
        <end position="349"/>
    </location>
</feature>
<protein>
    <submittedName>
        <fullName evidence="3">Uncharacterized protein</fullName>
    </submittedName>
</protein>
<feature type="transmembrane region" description="Helical" evidence="2">
    <location>
        <begin position="27"/>
        <end position="48"/>
    </location>
</feature>
<feature type="transmembrane region" description="Helical" evidence="2">
    <location>
        <begin position="370"/>
        <end position="386"/>
    </location>
</feature>
<feature type="region of interest" description="Disordered" evidence="1">
    <location>
        <begin position="416"/>
        <end position="437"/>
    </location>
</feature>
<feature type="transmembrane region" description="Helical" evidence="2">
    <location>
        <begin position="134"/>
        <end position="153"/>
    </location>
</feature>
<proteinExistence type="predicted"/>
<gene>
    <name evidence="3" type="ORF">M0638_08560</name>
</gene>
<organism evidence="3 4">
    <name type="scientific">Roseomonas acroporae</name>
    <dbReference type="NCBI Taxonomy" id="2937791"/>
    <lineage>
        <taxon>Bacteria</taxon>
        <taxon>Pseudomonadati</taxon>
        <taxon>Pseudomonadota</taxon>
        <taxon>Alphaproteobacteria</taxon>
        <taxon>Acetobacterales</taxon>
        <taxon>Roseomonadaceae</taxon>
        <taxon>Roseomonas</taxon>
    </lineage>
</organism>
<accession>A0A9X1Y561</accession>
<dbReference type="AlphaFoldDB" id="A0A9X1Y561"/>
<feature type="transmembrane region" description="Helical" evidence="2">
    <location>
        <begin position="274"/>
        <end position="292"/>
    </location>
</feature>
<evidence type="ECO:0000313" key="4">
    <source>
        <dbReference type="Proteomes" id="UP001139516"/>
    </source>
</evidence>
<keyword evidence="4" id="KW-1185">Reference proteome</keyword>
<dbReference type="EMBL" id="JALPRX010000031">
    <property type="protein sequence ID" value="MCK8784429.1"/>
    <property type="molecule type" value="Genomic_DNA"/>
</dbReference>
<evidence type="ECO:0000256" key="1">
    <source>
        <dbReference type="SAM" id="MobiDB-lite"/>
    </source>
</evidence>
<keyword evidence="2" id="KW-1133">Transmembrane helix</keyword>
<evidence type="ECO:0000313" key="3">
    <source>
        <dbReference type="EMBL" id="MCK8784429.1"/>
    </source>
</evidence>
<comment type="caution">
    <text evidence="3">The sequence shown here is derived from an EMBL/GenBank/DDBJ whole genome shotgun (WGS) entry which is preliminary data.</text>
</comment>
<feature type="transmembrane region" description="Helical" evidence="2">
    <location>
        <begin position="106"/>
        <end position="127"/>
    </location>
</feature>
<sequence>MGWADLARRLLLTGEQPLELRIGRAGIGWLVGLYAAAALAAPLLYLGWHLEAYADGSYFSFALLARQSWDYVWSNFPGRLSTFLLCVEPAAAWLALTGDDAGALRLYGMLFGAMPLLGLLASLAVLPRHARGELLWPAVSFLVFGLLTLGFPTETWLTQSAFWPLLFAIRHLPEHPAGRRGHLAALVLLGAVYVFSHEAMVLGLPLLALAALRLRGGPGGRRLLATVAAVFAALLLAWVAVKVGLRPPNAETTERVAANQFSLLMPKAQLTNPLLQKAGIVLALLVPAWLLWPRFLQTSRARRAAILSVAAAVLAAALVAAWGLYGPHRYAARAVVLFATPALGLLCLLTRLDTGEALPAGDRPRVRFDAWPYLPVVVLALVLHLGEGAKFLREWARFSALLGAVADGRAPLEGQPSLGLLPEGEPPPPAGPGQGFPGRDTPWQLSWNWTLPFNSFLVAEGFAPRQIVHNRYARYDPVSCDQLRALAVAGTGLGEHGLRLLRDYACAHGRPPG</sequence>
<dbReference type="RefSeq" id="WP_248666555.1">
    <property type="nucleotide sequence ID" value="NZ_JALPRX010000031.1"/>
</dbReference>